<reference evidence="3" key="1">
    <citation type="journal article" date="2022" name="Genome Biol. Evol.">
        <title>A New Gene Family Diagnostic for Intracellular Biomineralization of Amorphous Ca Carbonates by Cyanobacteria.</title>
        <authorList>
            <person name="Benzerara K."/>
            <person name="Duprat E."/>
            <person name="Bitard-Feildel T."/>
            <person name="Caumes G."/>
            <person name="Cassier-Chauvat C."/>
            <person name="Chauvat F."/>
            <person name="Dezi M."/>
            <person name="Diop S.I."/>
            <person name="Gaschignard G."/>
            <person name="Gorgen S."/>
            <person name="Gugger M."/>
            <person name="Lopez-Garcia P."/>
            <person name="Millet M."/>
            <person name="Skouri-Panet F."/>
            <person name="Moreira D."/>
            <person name="Callebaut I."/>
        </authorList>
    </citation>
    <scope>NUCLEOTIDE SEQUENCE</scope>
    <source>
        <strain evidence="3">G9</strain>
    </source>
</reference>
<dbReference type="RefSeq" id="WP_277866266.1">
    <property type="nucleotide sequence ID" value="NZ_JAKKUT010000002.1"/>
</dbReference>
<dbReference type="SUPFAM" id="SSF55486">
    <property type="entry name" value="Metalloproteases ('zincins'), catalytic domain"/>
    <property type="match status" value="1"/>
</dbReference>
<protein>
    <submittedName>
        <fullName evidence="3">Peptidase</fullName>
    </submittedName>
</protein>
<feature type="domain" description="Peptidase metallopeptidase" evidence="2">
    <location>
        <begin position="92"/>
        <end position="243"/>
    </location>
</feature>
<name>A0ABT6EX26_9SYNE</name>
<dbReference type="SMART" id="SM00235">
    <property type="entry name" value="ZnMc"/>
    <property type="match status" value="1"/>
</dbReference>
<keyword evidence="1" id="KW-0472">Membrane</keyword>
<evidence type="ECO:0000259" key="2">
    <source>
        <dbReference type="SMART" id="SM00235"/>
    </source>
</evidence>
<keyword evidence="1" id="KW-1133">Transmembrane helix</keyword>
<sequence length="266" mass="30170">MGKTRTLGQKLAWFLGWGLLGLWLFLLSPWHGDVPLDMLRHSPSYPAQAAIAPRNIQWPDFARHPLPTTLADTQLWADAGDYFDEVQVVEVGYLVWSDFPIRVYLNPPDTIQRDPWLKAAQTAVEEWQAYLPLKIVEKPEGADITIQSTHTGYRSGGRVRSGETLYELWLDSKAILRHRCTVIVHPNQSPPYVLGALRHELGHALGVWGHSPVDTDALYFAQVREPPPISKRDINTLRRVYEQPTRLGWVMPNLAGDRPETSSDEP</sequence>
<keyword evidence="1" id="KW-0812">Transmembrane</keyword>
<comment type="caution">
    <text evidence="3">The sequence shown here is derived from an EMBL/GenBank/DDBJ whole genome shotgun (WGS) entry which is preliminary data.</text>
</comment>
<accession>A0ABT6EX26</accession>
<dbReference type="InterPro" id="IPR006026">
    <property type="entry name" value="Peptidase_Metallo"/>
</dbReference>
<organism evidence="3 4">
    <name type="scientific">Candidatus Synechococcus calcipolaris G9</name>
    <dbReference type="NCBI Taxonomy" id="1497997"/>
    <lineage>
        <taxon>Bacteria</taxon>
        <taxon>Bacillati</taxon>
        <taxon>Cyanobacteriota</taxon>
        <taxon>Cyanophyceae</taxon>
        <taxon>Synechococcales</taxon>
        <taxon>Synechococcaceae</taxon>
        <taxon>Synechococcus</taxon>
    </lineage>
</organism>
<proteinExistence type="predicted"/>
<gene>
    <name evidence="3" type="ORF">L3556_05320</name>
</gene>
<keyword evidence="4" id="KW-1185">Reference proteome</keyword>
<dbReference type="EMBL" id="JAKKUT010000002">
    <property type="protein sequence ID" value="MDG2990354.1"/>
    <property type="molecule type" value="Genomic_DNA"/>
</dbReference>
<reference evidence="3" key="2">
    <citation type="submission" date="2022-01" db="EMBL/GenBank/DDBJ databases">
        <authorList>
            <person name="Zivanovic Y."/>
            <person name="Moreira D."/>
            <person name="Lopez-Garcia P."/>
        </authorList>
    </citation>
    <scope>NUCLEOTIDE SEQUENCE</scope>
    <source>
        <strain evidence="3">G9</strain>
    </source>
</reference>
<dbReference type="Proteomes" id="UP001154265">
    <property type="component" value="Unassembled WGS sequence"/>
</dbReference>
<evidence type="ECO:0000313" key="4">
    <source>
        <dbReference type="Proteomes" id="UP001154265"/>
    </source>
</evidence>
<dbReference type="InterPro" id="IPR024079">
    <property type="entry name" value="MetalloPept_cat_dom_sf"/>
</dbReference>
<evidence type="ECO:0000256" key="1">
    <source>
        <dbReference type="SAM" id="Phobius"/>
    </source>
</evidence>
<evidence type="ECO:0000313" key="3">
    <source>
        <dbReference type="EMBL" id="MDG2990354.1"/>
    </source>
</evidence>
<feature type="transmembrane region" description="Helical" evidence="1">
    <location>
        <begin position="12"/>
        <end position="30"/>
    </location>
</feature>
<dbReference type="Gene3D" id="3.40.390.10">
    <property type="entry name" value="Collagenase (Catalytic Domain)"/>
    <property type="match status" value="1"/>
</dbReference>
<dbReference type="CDD" id="cd04279">
    <property type="entry name" value="ZnMc_MMP_like_1"/>
    <property type="match status" value="1"/>
</dbReference>